<keyword evidence="12" id="KW-0282">Flagellum</keyword>
<dbReference type="Proteomes" id="UP001596116">
    <property type="component" value="Unassembled WGS sequence"/>
</dbReference>
<evidence type="ECO:0000256" key="10">
    <source>
        <dbReference type="RuleBase" id="RU364125"/>
    </source>
</evidence>
<keyword evidence="9 10" id="KW-0472">Membrane</keyword>
<keyword evidence="5 10" id="KW-0145">Chemotaxis</keyword>
<evidence type="ECO:0000256" key="3">
    <source>
        <dbReference type="ARBA" id="ARBA00008281"/>
    </source>
</evidence>
<dbReference type="EMBL" id="JBHPON010000001">
    <property type="protein sequence ID" value="MFC6033937.1"/>
    <property type="molecule type" value="Genomic_DNA"/>
</dbReference>
<keyword evidence="13" id="KW-1185">Reference proteome</keyword>
<feature type="compositionally biased region" description="Basic and acidic residues" evidence="11">
    <location>
        <begin position="74"/>
        <end position="108"/>
    </location>
</feature>
<organism evidence="12 13">
    <name type="scientific">Hyphococcus aureus</name>
    <dbReference type="NCBI Taxonomy" id="2666033"/>
    <lineage>
        <taxon>Bacteria</taxon>
        <taxon>Pseudomonadati</taxon>
        <taxon>Pseudomonadota</taxon>
        <taxon>Alphaproteobacteria</taxon>
        <taxon>Parvularculales</taxon>
        <taxon>Parvularculaceae</taxon>
        <taxon>Hyphococcus</taxon>
    </lineage>
</organism>
<evidence type="ECO:0000256" key="11">
    <source>
        <dbReference type="SAM" id="MobiDB-lite"/>
    </source>
</evidence>
<dbReference type="PANTHER" id="PTHR35091:SF2">
    <property type="entry name" value="FLAGELLAR PROTEIN FLIL"/>
    <property type="match status" value="1"/>
</dbReference>
<evidence type="ECO:0000313" key="12">
    <source>
        <dbReference type="EMBL" id="MFC6033937.1"/>
    </source>
</evidence>
<protein>
    <recommendedName>
        <fullName evidence="10">Flagellar protein FliL</fullName>
    </recommendedName>
</protein>
<dbReference type="Pfam" id="PF03748">
    <property type="entry name" value="FliL"/>
    <property type="match status" value="1"/>
</dbReference>
<evidence type="ECO:0000256" key="7">
    <source>
        <dbReference type="ARBA" id="ARBA00022779"/>
    </source>
</evidence>
<sequence>MSDVTPIALDLDLGELEAQAGEDEAAPKSKGLGLIPMVAAAVVAAGVAGGAAFVLTPSAKEINPACIDATESGEEGHGNEHDSGQDDGHAATQSHSDDHGEASEHGDSGEDAAPIEECPAEEHGEDDKKKKKADKAKGGGGHGGGEAVESTVKPLGAVQHSEHATFLVLEPMVISIQPIGRSKHLRVSLVFETDDEGAEILLANSFYVQDVLNTYLRSVDHTVLEDPSSMSRLRAQILRRIRVIVPDASVTNVLFTEFILT</sequence>
<name>A0ABW1KV74_9PROT</name>
<keyword evidence="6 10" id="KW-0812">Transmembrane</keyword>
<keyword evidence="12" id="KW-0966">Cell projection</keyword>
<evidence type="ECO:0000256" key="5">
    <source>
        <dbReference type="ARBA" id="ARBA00022500"/>
    </source>
</evidence>
<reference evidence="12 13" key="1">
    <citation type="submission" date="2024-09" db="EMBL/GenBank/DDBJ databases">
        <authorList>
            <person name="Zhang Z.-H."/>
        </authorList>
    </citation>
    <scope>NUCLEOTIDE SEQUENCE [LARGE SCALE GENOMIC DNA]</scope>
    <source>
        <strain evidence="12 13">HHTR114</strain>
    </source>
</reference>
<comment type="function">
    <text evidence="1 10">Controls the rotational direction of flagella during chemotaxis.</text>
</comment>
<dbReference type="PANTHER" id="PTHR35091">
    <property type="entry name" value="FLAGELLAR PROTEIN FLIL"/>
    <property type="match status" value="1"/>
</dbReference>
<keyword evidence="12" id="KW-0969">Cilium</keyword>
<dbReference type="RefSeq" id="WP_379880777.1">
    <property type="nucleotide sequence ID" value="NZ_JBHPON010000001.1"/>
</dbReference>
<evidence type="ECO:0000256" key="8">
    <source>
        <dbReference type="ARBA" id="ARBA00022989"/>
    </source>
</evidence>
<evidence type="ECO:0000256" key="4">
    <source>
        <dbReference type="ARBA" id="ARBA00022475"/>
    </source>
</evidence>
<proteinExistence type="inferred from homology"/>
<gene>
    <name evidence="12" type="primary">fliL</name>
    <name evidence="12" type="ORF">ACFMB1_00175</name>
</gene>
<evidence type="ECO:0000256" key="9">
    <source>
        <dbReference type="ARBA" id="ARBA00023136"/>
    </source>
</evidence>
<evidence type="ECO:0000256" key="2">
    <source>
        <dbReference type="ARBA" id="ARBA00004162"/>
    </source>
</evidence>
<feature type="transmembrane region" description="Helical" evidence="10">
    <location>
        <begin position="34"/>
        <end position="55"/>
    </location>
</feature>
<evidence type="ECO:0000256" key="6">
    <source>
        <dbReference type="ARBA" id="ARBA00022692"/>
    </source>
</evidence>
<dbReference type="InterPro" id="IPR005503">
    <property type="entry name" value="FliL"/>
</dbReference>
<keyword evidence="4" id="KW-1003">Cell membrane</keyword>
<comment type="similarity">
    <text evidence="3 10">Belongs to the FliL family.</text>
</comment>
<evidence type="ECO:0000313" key="13">
    <source>
        <dbReference type="Proteomes" id="UP001596116"/>
    </source>
</evidence>
<feature type="region of interest" description="Disordered" evidence="11">
    <location>
        <begin position="69"/>
        <end position="149"/>
    </location>
</feature>
<comment type="subcellular location">
    <subcellularLocation>
        <location evidence="10">Cell inner membrane</location>
    </subcellularLocation>
    <subcellularLocation>
        <location evidence="2">Cell membrane</location>
        <topology evidence="2">Single-pass membrane protein</topology>
    </subcellularLocation>
</comment>
<accession>A0ABW1KV74</accession>
<keyword evidence="10" id="KW-0997">Cell inner membrane</keyword>
<keyword evidence="8 10" id="KW-1133">Transmembrane helix</keyword>
<evidence type="ECO:0000256" key="1">
    <source>
        <dbReference type="ARBA" id="ARBA00002254"/>
    </source>
</evidence>
<comment type="caution">
    <text evidence="12">The sequence shown here is derived from an EMBL/GenBank/DDBJ whole genome shotgun (WGS) entry which is preliminary data.</text>
</comment>
<keyword evidence="7 10" id="KW-0283">Flagellar rotation</keyword>